<dbReference type="EMBL" id="VZIZ01000038">
    <property type="protein sequence ID" value="KAF0567665.1"/>
    <property type="molecule type" value="Genomic_DNA"/>
</dbReference>
<evidence type="ECO:0000313" key="3">
    <source>
        <dbReference type="Proteomes" id="UP000471465"/>
    </source>
</evidence>
<dbReference type="InterPro" id="IPR026001">
    <property type="entry name" value="Abi-like_C"/>
</dbReference>
<comment type="caution">
    <text evidence="2">The sequence shown here is derived from an EMBL/GenBank/DDBJ whole genome shotgun (WGS) entry which is preliminary data.</text>
</comment>
<evidence type="ECO:0000313" key="2">
    <source>
        <dbReference type="EMBL" id="KAF0567665.1"/>
    </source>
</evidence>
<gene>
    <name evidence="2" type="ORF">FQV37_1895</name>
</gene>
<dbReference type="Proteomes" id="UP000471465">
    <property type="component" value="Unassembled WGS sequence"/>
</dbReference>
<keyword evidence="3" id="KW-1185">Reference proteome</keyword>
<reference evidence="2 3" key="1">
    <citation type="submission" date="2019-09" db="EMBL/GenBank/DDBJ databases">
        <title>Draft genome sequence of Psychrobacter nivimaris LAMA 639, in search for biotechnological relevant genes.</title>
        <authorList>
            <person name="Lima A.O.S."/>
            <person name="Staloch B.E.K."/>
            <person name="Freitas R.C."/>
            <person name="Niero H."/>
            <person name="Silva M.A.C."/>
        </authorList>
    </citation>
    <scope>NUCLEOTIDE SEQUENCE [LARGE SCALE GENOMIC DNA]</scope>
    <source>
        <strain evidence="2 3">LAMA 639</strain>
    </source>
</reference>
<proteinExistence type="predicted"/>
<feature type="domain" description="Abortive infection protein-like C-terminal" evidence="1">
    <location>
        <begin position="177"/>
        <end position="245"/>
    </location>
</feature>
<accession>A0A6N7BVK8</accession>
<dbReference type="AlphaFoldDB" id="A0A6N7BVK8"/>
<protein>
    <recommendedName>
        <fullName evidence="1">Abortive infection protein-like C-terminal domain-containing protein</fullName>
    </recommendedName>
</protein>
<dbReference type="Pfam" id="PF14355">
    <property type="entry name" value="Abi_C"/>
    <property type="match status" value="1"/>
</dbReference>
<organism evidence="2 3">
    <name type="scientific">Psychrobacter nivimaris</name>
    <dbReference type="NCBI Taxonomy" id="281738"/>
    <lineage>
        <taxon>Bacteria</taxon>
        <taxon>Pseudomonadati</taxon>
        <taxon>Pseudomonadota</taxon>
        <taxon>Gammaproteobacteria</taxon>
        <taxon>Moraxellales</taxon>
        <taxon>Moraxellaceae</taxon>
        <taxon>Psychrobacter</taxon>
    </lineage>
</organism>
<dbReference type="RefSeq" id="WP_160023426.1">
    <property type="nucleotide sequence ID" value="NZ_VZIZ01000038.1"/>
</dbReference>
<name>A0A6N7BVK8_9GAMM</name>
<sequence length="274" mass="31153">MSDLSGSERRKLEKLLGMGSGYVLNFSDRTFGDFFDEYRVEIDNEQYKTGGTSKANRMRTFWTVANNHVLGRVIEGLIEYANEEQCFGDSNPSLVTNCQNIAKRLLSDQPVAELDALTAISDDYDFEIVANHVREAIDKNQPEAALDRLHTFVNKLVRITCERYNIEITVDKPLNSVFGEYVKKLREDGHLESAMTDRILRTSISVLEAFNDVRNNKSLAHDNPILNYEESLLIFNHVAASIRFIKKLEASIKTKSATALDKTKDTKNDDFIPF</sequence>
<evidence type="ECO:0000259" key="1">
    <source>
        <dbReference type="Pfam" id="PF14355"/>
    </source>
</evidence>